<dbReference type="Proteomes" id="UP000033725">
    <property type="component" value="Unassembled WGS sequence"/>
</dbReference>
<dbReference type="InterPro" id="IPR051260">
    <property type="entry name" value="Diverse_substr_monoxygenases"/>
</dbReference>
<proteinExistence type="inferred from homology"/>
<dbReference type="AlphaFoldDB" id="A0A0F0KN18"/>
<dbReference type="RefSeq" id="WP_045264676.1">
    <property type="nucleotide sequence ID" value="NZ_JYIV01000028.1"/>
</dbReference>
<name>A0A0F0KN18_9MICO</name>
<sequence>MTDQNTVKQLRLGLFENAQANDSGTATWRHPDNGRYLFDKLDYWRDTARMVEDAGFDFLFLADAWGWADVAGERPDICSVEGLDLPRLDPAIILAALIPETTRLGLVATGSTLLEPPYSFARRMATLDILSGGRIGWNVVTTGTADTAVQGFGVPMVGHDERYLMADDFMQVVYKLWEQAWDEGALERDKSGRFADPSKVHRIAHDGPYFRSHGYGNTARSPQGTPVLFQAGASPAGREFGGKHGEAIFVGSGSVEQLRAHSSAIREEAIKNGRGADEVKIMSAFAAVVGSTEEEARRKYAEVSDAQNPDVTVASYAWFTGLDLSAYAPDTPMSELSTELSQTQVARFADKTVGDVLGDWHAHGVGARPIVGTPEQVADRMIQLADGADLDGFLFAPVIPPASTVDFIEHVLPILKERGAIAEPSTEPQSLRERLIGTPTPALAESHTGSQFRRTMSRV</sequence>
<protein>
    <submittedName>
        <fullName evidence="8">Dimethyl-sulfide monooxygenase</fullName>
        <ecNumber evidence="8">1.14.13.131</ecNumber>
    </submittedName>
</protein>
<evidence type="ECO:0000313" key="9">
    <source>
        <dbReference type="Proteomes" id="UP000033725"/>
    </source>
</evidence>
<evidence type="ECO:0000256" key="6">
    <source>
        <dbReference type="PIRSR" id="PIRSR000337-1"/>
    </source>
</evidence>
<organism evidence="8 9">
    <name type="scientific">Microbacterium oxydans</name>
    <dbReference type="NCBI Taxonomy" id="82380"/>
    <lineage>
        <taxon>Bacteria</taxon>
        <taxon>Bacillati</taxon>
        <taxon>Actinomycetota</taxon>
        <taxon>Actinomycetes</taxon>
        <taxon>Micrococcales</taxon>
        <taxon>Microbacteriaceae</taxon>
        <taxon>Microbacterium</taxon>
    </lineage>
</organism>
<dbReference type="Pfam" id="PF00296">
    <property type="entry name" value="Bac_luciferase"/>
    <property type="match status" value="1"/>
</dbReference>
<evidence type="ECO:0000256" key="2">
    <source>
        <dbReference type="ARBA" id="ARBA00022643"/>
    </source>
</evidence>
<dbReference type="EC" id="1.14.13.131" evidence="8"/>
<gene>
    <name evidence="8" type="primary">dmoA_2</name>
    <name evidence="8" type="ORF">RN51_02880</name>
</gene>
<keyword evidence="3 8" id="KW-0560">Oxidoreductase</keyword>
<accession>A0A0F0KN18</accession>
<feature type="binding site" evidence="6">
    <location>
        <position position="109"/>
    </location>
    <ligand>
        <name>FMN</name>
        <dbReference type="ChEBI" id="CHEBI:58210"/>
    </ligand>
</feature>
<feature type="domain" description="Luciferase-like" evidence="7">
    <location>
        <begin position="30"/>
        <end position="386"/>
    </location>
</feature>
<feature type="binding site" evidence="6">
    <location>
        <position position="159"/>
    </location>
    <ligand>
        <name>FMN</name>
        <dbReference type="ChEBI" id="CHEBI:58210"/>
    </ligand>
</feature>
<dbReference type="PATRIC" id="fig|82380.10.peg.2893"/>
<keyword evidence="2 6" id="KW-0288">FMN</keyword>
<evidence type="ECO:0000256" key="4">
    <source>
        <dbReference type="ARBA" id="ARBA00023033"/>
    </source>
</evidence>
<evidence type="ECO:0000256" key="1">
    <source>
        <dbReference type="ARBA" id="ARBA00022630"/>
    </source>
</evidence>
<dbReference type="PANTHER" id="PTHR30011">
    <property type="entry name" value="ALKANESULFONATE MONOOXYGENASE-RELATED"/>
    <property type="match status" value="1"/>
</dbReference>
<dbReference type="Gene3D" id="3.20.20.30">
    <property type="entry name" value="Luciferase-like domain"/>
    <property type="match status" value="1"/>
</dbReference>
<dbReference type="InterPro" id="IPR011251">
    <property type="entry name" value="Luciferase-like_dom"/>
</dbReference>
<evidence type="ECO:0000259" key="7">
    <source>
        <dbReference type="Pfam" id="PF00296"/>
    </source>
</evidence>
<feature type="binding site" evidence="6">
    <location>
        <position position="63"/>
    </location>
    <ligand>
        <name>FMN</name>
        <dbReference type="ChEBI" id="CHEBI:58210"/>
    </ligand>
</feature>
<dbReference type="EMBL" id="JYIV01000028">
    <property type="protein sequence ID" value="KJL20661.1"/>
    <property type="molecule type" value="Genomic_DNA"/>
</dbReference>
<feature type="binding site" evidence="6">
    <location>
        <position position="163"/>
    </location>
    <ligand>
        <name>FMN</name>
        <dbReference type="ChEBI" id="CHEBI:58210"/>
    </ligand>
</feature>
<reference evidence="8 9" key="1">
    <citation type="submission" date="2015-02" db="EMBL/GenBank/DDBJ databases">
        <title>Draft genome sequences of ten Microbacterium spp. with emphasis on heavy metal contaminated environments.</title>
        <authorList>
            <person name="Corretto E."/>
        </authorList>
    </citation>
    <scope>NUCLEOTIDE SEQUENCE [LARGE SCALE GENOMIC DNA]</scope>
    <source>
        <strain evidence="8 9">BEL163</strain>
    </source>
</reference>
<evidence type="ECO:0000313" key="8">
    <source>
        <dbReference type="EMBL" id="KJL20661.1"/>
    </source>
</evidence>
<evidence type="ECO:0000256" key="5">
    <source>
        <dbReference type="ARBA" id="ARBA00033748"/>
    </source>
</evidence>
<dbReference type="PANTHER" id="PTHR30011:SF16">
    <property type="entry name" value="C2H2 FINGER DOMAIN TRANSCRIPTION FACTOR (EUROFUNG)-RELATED"/>
    <property type="match status" value="1"/>
</dbReference>
<comment type="caution">
    <text evidence="8">The sequence shown here is derived from an EMBL/GenBank/DDBJ whole genome shotgun (WGS) entry which is preliminary data.</text>
</comment>
<keyword evidence="1 6" id="KW-0285">Flavoprotein</keyword>
<feature type="binding site" evidence="6">
    <location>
        <position position="234"/>
    </location>
    <ligand>
        <name>FMN</name>
        <dbReference type="ChEBI" id="CHEBI:58210"/>
    </ligand>
</feature>
<keyword evidence="4 8" id="KW-0503">Monooxygenase</keyword>
<dbReference type="OrthoDB" id="3265338at2"/>
<dbReference type="GO" id="GO:0018633">
    <property type="term" value="F:dimethyl sulfide monooxygenase activity"/>
    <property type="evidence" value="ECO:0007669"/>
    <property type="project" value="UniProtKB-EC"/>
</dbReference>
<dbReference type="NCBIfam" id="TIGR03860">
    <property type="entry name" value="FMN_nitrolo"/>
    <property type="match status" value="1"/>
</dbReference>
<dbReference type="InterPro" id="IPR036661">
    <property type="entry name" value="Luciferase-like_sf"/>
</dbReference>
<dbReference type="SUPFAM" id="SSF51679">
    <property type="entry name" value="Bacterial luciferase-like"/>
    <property type="match status" value="1"/>
</dbReference>
<comment type="similarity">
    <text evidence="5">Belongs to the NtaA/SnaA/DszA monooxygenase family.</text>
</comment>
<evidence type="ECO:0000256" key="3">
    <source>
        <dbReference type="ARBA" id="ARBA00023002"/>
    </source>
</evidence>
<dbReference type="InterPro" id="IPR016215">
    <property type="entry name" value="NTA_MOA"/>
</dbReference>
<dbReference type="PIRSF" id="PIRSF000337">
    <property type="entry name" value="NTA_MOA"/>
    <property type="match status" value="1"/>
</dbReference>